<dbReference type="Gene3D" id="1.25.40.10">
    <property type="entry name" value="Tetratricopeptide repeat domain"/>
    <property type="match status" value="1"/>
</dbReference>
<dbReference type="InterPro" id="IPR036388">
    <property type="entry name" value="WH-like_DNA-bd_sf"/>
</dbReference>
<dbReference type="SUPFAM" id="SSF46894">
    <property type="entry name" value="C-terminal effector domain of the bipartite response regulators"/>
    <property type="match status" value="1"/>
</dbReference>
<dbReference type="Gene3D" id="1.10.10.10">
    <property type="entry name" value="Winged helix-like DNA-binding domain superfamily/Winged helix DNA-binding domain"/>
    <property type="match status" value="1"/>
</dbReference>
<accession>A0A2C9CRT2</accession>
<dbReference type="GO" id="GO:0003677">
    <property type="term" value="F:DNA binding"/>
    <property type="evidence" value="ECO:0007669"/>
    <property type="project" value="InterPro"/>
</dbReference>
<dbReference type="SUPFAM" id="SSF48452">
    <property type="entry name" value="TPR-like"/>
    <property type="match status" value="1"/>
</dbReference>
<organism evidence="1 2">
    <name type="scientific">Pontivivens marinum</name>
    <dbReference type="NCBI Taxonomy" id="1690039"/>
    <lineage>
        <taxon>Bacteria</taxon>
        <taxon>Pseudomonadati</taxon>
        <taxon>Pseudomonadota</taxon>
        <taxon>Alphaproteobacteria</taxon>
        <taxon>Rhodobacterales</taxon>
        <taxon>Paracoccaceae</taxon>
        <taxon>Pontivivens</taxon>
    </lineage>
</organism>
<dbReference type="OrthoDB" id="9807521at2"/>
<dbReference type="InterPro" id="IPR016032">
    <property type="entry name" value="Sig_transdc_resp-reg_C-effctor"/>
</dbReference>
<dbReference type="RefSeq" id="WP_097929455.1">
    <property type="nucleotide sequence ID" value="NZ_OCTN01000002.1"/>
</dbReference>
<dbReference type="GO" id="GO:0006355">
    <property type="term" value="P:regulation of DNA-templated transcription"/>
    <property type="evidence" value="ECO:0007669"/>
    <property type="project" value="InterPro"/>
</dbReference>
<dbReference type="AlphaFoldDB" id="A0A2C9CRT2"/>
<sequence>MFIQLVGEMRLLDVDGVDLTPKSAKARAMIAILARTLGGTRSRAFLEGCLWSDRGREQAAGSLRQALSEIRKALGPNQAWLKADRQSITLGPYQTDLEEHPAETLRAITQGRMLLEDLRVTDPAFVAWLTAERRQFRSRGLGGMAQAGSIAAEPIRGRPLILRIADGHSAEAFHGQVIGDAIAHLMADFADLEVYLNPPVSTGFEEFGDALSLDIRTSDFGGNPQVLARLSAEKTGRLLWSRNSPIPVGDAQGLSEGELPSLIYEAAEVMLTKHSNTEQPEPLRGRVDGLVTRAVAAMFSYDAAQLRLAEGFLAEADTLLPEPRTAAWRSMVRQIMIVERTEPDRERLAAEAKRFVAEALQTCKGNALVLGLVAQLGVMLDGDIAASEVLARDAMTASPHNAFSHGAWATVALRAGRGRVALSAAIRASGLARRSPYIHWFNGLVGLSATTLGEYDIAIQYYEMAHARAPHFRSAIRHLLCLYHATGNAEAAHGMARKLAVLEPDFQIERLREDDNYPAHTLRKMQIAPLTLR</sequence>
<protein>
    <recommendedName>
        <fullName evidence="3">TolB amino-terminal domain-containing protein</fullName>
    </recommendedName>
</protein>
<gene>
    <name evidence="1" type="ORF">SAMN06273572_102592</name>
</gene>
<reference evidence="2" key="1">
    <citation type="submission" date="2017-09" db="EMBL/GenBank/DDBJ databases">
        <authorList>
            <person name="Varghese N."/>
            <person name="Submissions S."/>
        </authorList>
    </citation>
    <scope>NUCLEOTIDE SEQUENCE [LARGE SCALE GENOMIC DNA]</scope>
    <source>
        <strain evidence="2">C7</strain>
    </source>
</reference>
<dbReference type="Proteomes" id="UP000220034">
    <property type="component" value="Unassembled WGS sequence"/>
</dbReference>
<name>A0A2C9CRT2_9RHOB</name>
<proteinExistence type="predicted"/>
<dbReference type="EMBL" id="OCTN01000002">
    <property type="protein sequence ID" value="SOH93913.1"/>
    <property type="molecule type" value="Genomic_DNA"/>
</dbReference>
<dbReference type="InterPro" id="IPR011990">
    <property type="entry name" value="TPR-like_helical_dom_sf"/>
</dbReference>
<evidence type="ECO:0008006" key="3">
    <source>
        <dbReference type="Google" id="ProtNLM"/>
    </source>
</evidence>
<keyword evidence="2" id="KW-1185">Reference proteome</keyword>
<evidence type="ECO:0000313" key="2">
    <source>
        <dbReference type="Proteomes" id="UP000220034"/>
    </source>
</evidence>
<evidence type="ECO:0000313" key="1">
    <source>
        <dbReference type="EMBL" id="SOH93913.1"/>
    </source>
</evidence>